<sequence>MGTCPFSENSARLGMDECAGVLSITSELFYPQPSIMFERMFGRYTVSQATLEQIFNSITEGVDSSSAQAA</sequence>
<gene>
    <name evidence="1" type="ORF">AK812_SmicGene45767</name>
</gene>
<dbReference type="AlphaFoldDB" id="A0A1Q9BVD5"/>
<accession>A0A1Q9BVD5</accession>
<reference evidence="1 2" key="1">
    <citation type="submission" date="2016-02" db="EMBL/GenBank/DDBJ databases">
        <title>Genome analysis of coral dinoflagellate symbionts highlights evolutionary adaptations to a symbiotic lifestyle.</title>
        <authorList>
            <person name="Aranda M."/>
            <person name="Li Y."/>
            <person name="Liew Y.J."/>
            <person name="Baumgarten S."/>
            <person name="Simakov O."/>
            <person name="Wilson M."/>
            <person name="Piel J."/>
            <person name="Ashoor H."/>
            <person name="Bougouffa S."/>
            <person name="Bajic V.B."/>
            <person name="Ryu T."/>
            <person name="Ravasi T."/>
            <person name="Bayer T."/>
            <person name="Micklem G."/>
            <person name="Kim H."/>
            <person name="Bhak J."/>
            <person name="Lajeunesse T.C."/>
            <person name="Voolstra C.R."/>
        </authorList>
    </citation>
    <scope>NUCLEOTIDE SEQUENCE [LARGE SCALE GENOMIC DNA]</scope>
    <source>
        <strain evidence="1 2">CCMP2467</strain>
    </source>
</reference>
<dbReference type="Proteomes" id="UP000186817">
    <property type="component" value="Unassembled WGS sequence"/>
</dbReference>
<proteinExistence type="predicted"/>
<dbReference type="EMBL" id="LSRX01003418">
    <property type="protein sequence ID" value="OLP74639.1"/>
    <property type="molecule type" value="Genomic_DNA"/>
</dbReference>
<organism evidence="1 2">
    <name type="scientific">Symbiodinium microadriaticum</name>
    <name type="common">Dinoflagellate</name>
    <name type="synonym">Zooxanthella microadriatica</name>
    <dbReference type="NCBI Taxonomy" id="2951"/>
    <lineage>
        <taxon>Eukaryota</taxon>
        <taxon>Sar</taxon>
        <taxon>Alveolata</taxon>
        <taxon>Dinophyceae</taxon>
        <taxon>Suessiales</taxon>
        <taxon>Symbiodiniaceae</taxon>
        <taxon>Symbiodinium</taxon>
    </lineage>
</organism>
<protein>
    <submittedName>
        <fullName evidence="1">Uncharacterized protein</fullName>
    </submittedName>
</protein>
<evidence type="ECO:0000313" key="2">
    <source>
        <dbReference type="Proteomes" id="UP000186817"/>
    </source>
</evidence>
<evidence type="ECO:0000313" key="1">
    <source>
        <dbReference type="EMBL" id="OLP74639.1"/>
    </source>
</evidence>
<name>A0A1Q9BVD5_SYMMI</name>
<comment type="caution">
    <text evidence="1">The sequence shown here is derived from an EMBL/GenBank/DDBJ whole genome shotgun (WGS) entry which is preliminary data.</text>
</comment>
<keyword evidence="2" id="KW-1185">Reference proteome</keyword>